<evidence type="ECO:0000256" key="2">
    <source>
        <dbReference type="SAM" id="Phobius"/>
    </source>
</evidence>
<feature type="region of interest" description="Disordered" evidence="1">
    <location>
        <begin position="146"/>
        <end position="192"/>
    </location>
</feature>
<name>A0A1R4II71_9MICO</name>
<evidence type="ECO:0000313" key="4">
    <source>
        <dbReference type="Proteomes" id="UP000196320"/>
    </source>
</evidence>
<dbReference type="RefSeq" id="WP_087129855.1">
    <property type="nucleotide sequence ID" value="NZ_FUKO01000009.1"/>
</dbReference>
<feature type="compositionally biased region" description="Low complexity" evidence="1">
    <location>
        <begin position="182"/>
        <end position="192"/>
    </location>
</feature>
<dbReference type="AlphaFoldDB" id="A0A1R4II71"/>
<evidence type="ECO:0000256" key="1">
    <source>
        <dbReference type="SAM" id="MobiDB-lite"/>
    </source>
</evidence>
<organism evidence="3 4">
    <name type="scientific">Microbacterium esteraromaticum</name>
    <dbReference type="NCBI Taxonomy" id="57043"/>
    <lineage>
        <taxon>Bacteria</taxon>
        <taxon>Bacillati</taxon>
        <taxon>Actinomycetota</taxon>
        <taxon>Actinomycetes</taxon>
        <taxon>Micrococcales</taxon>
        <taxon>Microbacteriaceae</taxon>
        <taxon>Microbacterium</taxon>
    </lineage>
</organism>
<keyword evidence="2" id="KW-0472">Membrane</keyword>
<proteinExistence type="predicted"/>
<dbReference type="EMBL" id="FUKO01000009">
    <property type="protein sequence ID" value="SJN19516.1"/>
    <property type="molecule type" value="Genomic_DNA"/>
</dbReference>
<protein>
    <submittedName>
        <fullName evidence="3">Cell division protein FtsL</fullName>
    </submittedName>
</protein>
<dbReference type="Proteomes" id="UP000196320">
    <property type="component" value="Unassembled WGS sequence"/>
</dbReference>
<sequence>MSLQPAGIQSDPHSAPPFTAPSRRLQPVTAAPAARRRPKIAYAALAVGGAIAIGIAQMTLSLASTQDAFVLAQLNSQQQELTLQKHALSDEIVGLSSPQALASRADAMGLVVAGAASYLRISDGKVLGSGDGADWMSTVHPNGANVVGNSLLTPPPVADAEPTTPADSTAQPGATPPPPPTVTDGLPSPTTR</sequence>
<feature type="region of interest" description="Disordered" evidence="1">
    <location>
        <begin position="1"/>
        <end position="32"/>
    </location>
</feature>
<gene>
    <name evidence="3" type="ORF">FM104_02315</name>
</gene>
<keyword evidence="2" id="KW-0812">Transmembrane</keyword>
<feature type="transmembrane region" description="Helical" evidence="2">
    <location>
        <begin position="40"/>
        <end position="60"/>
    </location>
</feature>
<keyword evidence="4" id="KW-1185">Reference proteome</keyword>
<keyword evidence="3" id="KW-0131">Cell cycle</keyword>
<accession>A0A1R4II71</accession>
<dbReference type="GO" id="GO:0051301">
    <property type="term" value="P:cell division"/>
    <property type="evidence" value="ECO:0007669"/>
    <property type="project" value="UniProtKB-KW"/>
</dbReference>
<evidence type="ECO:0000313" key="3">
    <source>
        <dbReference type="EMBL" id="SJN19516.1"/>
    </source>
</evidence>
<keyword evidence="2" id="KW-1133">Transmembrane helix</keyword>
<reference evidence="3 4" key="1">
    <citation type="submission" date="2017-02" db="EMBL/GenBank/DDBJ databases">
        <authorList>
            <person name="Peterson S.W."/>
        </authorList>
    </citation>
    <scope>NUCLEOTIDE SEQUENCE [LARGE SCALE GENOMIC DNA]</scope>
    <source>
        <strain evidence="3 4">B Mb 05.01</strain>
    </source>
</reference>
<dbReference type="OrthoDB" id="4792842at2"/>
<keyword evidence="3" id="KW-0132">Cell division</keyword>